<dbReference type="InterPro" id="IPR007863">
    <property type="entry name" value="Peptidase_M16_C"/>
</dbReference>
<dbReference type="InterPro" id="IPR011249">
    <property type="entry name" value="Metalloenz_LuxS/M16"/>
</dbReference>
<evidence type="ECO:0000256" key="1">
    <source>
        <dbReference type="SAM" id="MobiDB-lite"/>
    </source>
</evidence>
<feature type="domain" description="Peptidase M16 C-terminal" evidence="2">
    <location>
        <begin position="254"/>
        <end position="358"/>
    </location>
</feature>
<dbReference type="GO" id="GO:0046872">
    <property type="term" value="F:metal ion binding"/>
    <property type="evidence" value="ECO:0007669"/>
    <property type="project" value="InterPro"/>
</dbReference>
<dbReference type="Proteomes" id="UP000198923">
    <property type="component" value="Unassembled WGS sequence"/>
</dbReference>
<evidence type="ECO:0000259" key="2">
    <source>
        <dbReference type="Pfam" id="PF05193"/>
    </source>
</evidence>
<dbReference type="STRING" id="504805.SAMN05421505_102302"/>
<gene>
    <name evidence="3" type="ORF">SAMN05421505_102302</name>
</gene>
<proteinExistence type="predicted"/>
<dbReference type="AlphaFoldDB" id="A0A1G7SH08"/>
<reference evidence="3 4" key="1">
    <citation type="submission" date="2016-10" db="EMBL/GenBank/DDBJ databases">
        <authorList>
            <person name="de Groot N.N."/>
        </authorList>
    </citation>
    <scope>NUCLEOTIDE SEQUENCE [LARGE SCALE GENOMIC DNA]</scope>
    <source>
        <strain evidence="3 4">CPCC 201354</strain>
    </source>
</reference>
<dbReference type="EMBL" id="FNCN01000002">
    <property type="protein sequence ID" value="SDG22202.1"/>
    <property type="molecule type" value="Genomic_DNA"/>
</dbReference>
<sequence>MMSRERAPSGVVVAALDPEDLPTAVVAATLVVPLRGLSRSTVLAAPLVADLWAATVAEAAMRAGAEVAVSPVAAVDFAGVTVEAVRARWADVHGLPYWFSPTALPTALPAGDAVTRARRTALERAERDEGRWSDRIRAALFGGHRYGVGHAERIAYLRACGTGDLLRAMGELAAAPPVLAMSAADGRTAAECAAALSAAIATRPSVPPSEGGSALSSEGVSVPPSALLSEGPSVSSLAGPIVEGPDSTAAGPSSRGHYLVGAKGVALGDEEKFALHIAWAVLGGREGELDRRLRHEDALTYSLAAFSREFAEGGYGLIYGACRADALEVVTERVEETLEWLASAGPTAAMVDSAKERLIIRQMQAVQSARGFTERMCGYEIAGISAGRILDYPERLERVHAAQVVEAASRFLGSDVRIIG</sequence>
<feature type="region of interest" description="Disordered" evidence="1">
    <location>
        <begin position="203"/>
        <end position="224"/>
    </location>
</feature>
<organism evidence="3 4">
    <name type="scientific">Sinosporangium album</name>
    <dbReference type="NCBI Taxonomy" id="504805"/>
    <lineage>
        <taxon>Bacteria</taxon>
        <taxon>Bacillati</taxon>
        <taxon>Actinomycetota</taxon>
        <taxon>Actinomycetes</taxon>
        <taxon>Streptosporangiales</taxon>
        <taxon>Streptosporangiaceae</taxon>
        <taxon>Sinosporangium</taxon>
    </lineage>
</organism>
<dbReference type="Gene3D" id="3.30.830.10">
    <property type="entry name" value="Metalloenzyme, LuxS/M16 peptidase-like"/>
    <property type="match status" value="1"/>
</dbReference>
<accession>A0A1G7SH08</accession>
<dbReference type="SUPFAM" id="SSF63411">
    <property type="entry name" value="LuxS/MPP-like metallohydrolase"/>
    <property type="match status" value="1"/>
</dbReference>
<keyword evidence="4" id="KW-1185">Reference proteome</keyword>
<evidence type="ECO:0000313" key="3">
    <source>
        <dbReference type="EMBL" id="SDG22202.1"/>
    </source>
</evidence>
<name>A0A1G7SH08_9ACTN</name>
<protein>
    <submittedName>
        <fullName evidence="3">Peptidase M16 inactive domain-containing protein</fullName>
    </submittedName>
</protein>
<dbReference type="Pfam" id="PF05193">
    <property type="entry name" value="Peptidase_M16_C"/>
    <property type="match status" value="1"/>
</dbReference>
<evidence type="ECO:0000313" key="4">
    <source>
        <dbReference type="Proteomes" id="UP000198923"/>
    </source>
</evidence>